<dbReference type="SUPFAM" id="SSF50630">
    <property type="entry name" value="Acid proteases"/>
    <property type="match status" value="1"/>
</dbReference>
<name>A0A7D9KLY3_PARCT</name>
<dbReference type="Gene3D" id="3.10.10.10">
    <property type="entry name" value="HIV Type 1 Reverse Transcriptase, subunit A, domain 1"/>
    <property type="match status" value="1"/>
</dbReference>
<gene>
    <name evidence="1" type="ORF">PACLA_8A011167</name>
</gene>
<evidence type="ECO:0000313" key="1">
    <source>
        <dbReference type="EMBL" id="CAB4045831.1"/>
    </source>
</evidence>
<dbReference type="EMBL" id="CACRXK020042318">
    <property type="protein sequence ID" value="CAB4045831.1"/>
    <property type="molecule type" value="Genomic_DNA"/>
</dbReference>
<comment type="caution">
    <text evidence="1">The sequence shown here is derived from an EMBL/GenBank/DDBJ whole genome shotgun (WGS) entry which is preliminary data.</text>
</comment>
<dbReference type="Proteomes" id="UP001152795">
    <property type="component" value="Unassembled WGS sequence"/>
</dbReference>
<dbReference type="InterPro" id="IPR043502">
    <property type="entry name" value="DNA/RNA_pol_sf"/>
</dbReference>
<evidence type="ECO:0000313" key="2">
    <source>
        <dbReference type="Proteomes" id="UP001152795"/>
    </source>
</evidence>
<dbReference type="SUPFAM" id="SSF56672">
    <property type="entry name" value="DNA/RNA polymerases"/>
    <property type="match status" value="1"/>
</dbReference>
<keyword evidence="2" id="KW-1185">Reference proteome</keyword>
<sequence>MRRPCTSHLAYGKETKTCRGPACPNWTEDDSRSFLIDTASPVSLVPLSFVSKTSSPKNSGLVHAGGGDLRFFGETSIRPVFFGKCFNFMAKVSDVIHPILGRDFFDGPGSDILLDPHRKKYFQRRQEIVSVVTENDVIKAGEEKTVVSNLRPQAKDFIPRPLTENSCVLAANEIVKNFTESVNAKPVSEFPALFAPIRIDTGEHSPVYSKARPLFGEKLAAVGTILEDLQAKGIIVPTSGNVEWASPIHMVTKSD</sequence>
<accession>A0A7D9KLY3</accession>
<reference evidence="1" key="1">
    <citation type="submission" date="2020-04" db="EMBL/GenBank/DDBJ databases">
        <authorList>
            <person name="Alioto T."/>
            <person name="Alioto T."/>
            <person name="Gomez Garrido J."/>
        </authorList>
    </citation>
    <scope>NUCLEOTIDE SEQUENCE</scope>
    <source>
        <strain evidence="1">A484AB</strain>
    </source>
</reference>
<feature type="non-terminal residue" evidence="1">
    <location>
        <position position="1"/>
    </location>
</feature>
<protein>
    <submittedName>
        <fullName evidence="1">Uncharacterized protein</fullName>
    </submittedName>
</protein>
<organism evidence="1 2">
    <name type="scientific">Paramuricea clavata</name>
    <name type="common">Red gorgonian</name>
    <name type="synonym">Violescent sea-whip</name>
    <dbReference type="NCBI Taxonomy" id="317549"/>
    <lineage>
        <taxon>Eukaryota</taxon>
        <taxon>Metazoa</taxon>
        <taxon>Cnidaria</taxon>
        <taxon>Anthozoa</taxon>
        <taxon>Octocorallia</taxon>
        <taxon>Malacalcyonacea</taxon>
        <taxon>Plexauridae</taxon>
        <taxon>Paramuricea</taxon>
    </lineage>
</organism>
<dbReference type="AlphaFoldDB" id="A0A7D9KLY3"/>
<proteinExistence type="predicted"/>
<dbReference type="InterPro" id="IPR021109">
    <property type="entry name" value="Peptidase_aspartic_dom_sf"/>
</dbReference>